<protein>
    <submittedName>
        <fullName evidence="3">Uncharacterized protein</fullName>
    </submittedName>
</protein>
<dbReference type="PANTHER" id="PTHR23159:SF31">
    <property type="entry name" value="CENTROSOME-ASSOCIATED PROTEIN CEP250 ISOFORM X1"/>
    <property type="match status" value="1"/>
</dbReference>
<reference evidence="3 4" key="2">
    <citation type="submission" date="2016-05" db="EMBL/GenBank/DDBJ databases">
        <title>Lineage-specific infection strategies underlie the spectrum of fungal disease in amphibians.</title>
        <authorList>
            <person name="Cuomo C.A."/>
            <person name="Farrer R.A."/>
            <person name="James T."/>
            <person name="Longcore J."/>
            <person name="Birren B."/>
        </authorList>
    </citation>
    <scope>NUCLEOTIDE SEQUENCE [LARGE SCALE GENOMIC DNA]</scope>
    <source>
        <strain evidence="3 4">JEL423</strain>
    </source>
</reference>
<feature type="compositionally biased region" description="Polar residues" evidence="2">
    <location>
        <begin position="976"/>
        <end position="994"/>
    </location>
</feature>
<feature type="coiled-coil region" evidence="1">
    <location>
        <begin position="2723"/>
        <end position="2750"/>
    </location>
</feature>
<feature type="region of interest" description="Disordered" evidence="2">
    <location>
        <begin position="1359"/>
        <end position="1387"/>
    </location>
</feature>
<evidence type="ECO:0000256" key="2">
    <source>
        <dbReference type="SAM" id="MobiDB-lite"/>
    </source>
</evidence>
<accession>A0A177WMF4</accession>
<gene>
    <name evidence="3" type="ORF">BDEG_24556</name>
</gene>
<feature type="compositionally biased region" description="Polar residues" evidence="2">
    <location>
        <begin position="1359"/>
        <end position="1378"/>
    </location>
</feature>
<feature type="region of interest" description="Disordered" evidence="2">
    <location>
        <begin position="2903"/>
        <end position="2923"/>
    </location>
</feature>
<sequence length="3171" mass="356601">MDSDFESSKLAMHLKDSISSESSMCRLLARISPKQIDLSSSCDILSFSNRIRHIPPTVSTEIIDEQVLATLSCKDLQQTVIKLQNEIKTLTDTSRSNLAGPTLSDHKLIHNTAALLPPDLKHVNALVQSKLDSLRVDYKNLERHYNFISTELALAQLNSSASVNPSSDKRALLEHGQLVTGPFLDPHVDSTRARSNSVNSAESYTPSGMAGVSGGKHENNSMQTLYSSVGSSNSYLDEFNQSLLESTQVSSSDSTKIGSASLNDYKHSLSTGDVNLLTTDNRIRMLEARLFEVTRVARYYRNQLFHHTNVQDNIKDVNSIDLTKQLPVSVYIEQLELQNKTLKNIMQTQETRLCQVTQTADQKLIDAHRVHTTNAGSFENTCTTSNTLSLHEHTTNSTIPLLKVQNTRTAHIEKIEPNLADSKADCLTTDVSTKDAFTNTDVISVSPRSKSTQNDFASSPVLELTQQDLALAWLQGESGIANYKMHLLTTDFSKQLEKRDTDLSLTNAEHANVLTKLALSEDHIKKHVDTLTEKQQLIDQLKDDIKTLEGKHDPFVKKHFELETRFAEHISKRNNEVSQYEETVQILYGNVRDARVQIQSLAHQNSLLQQKLESSAKSLSSAISPTDSALNTPHESVATVDTRTLDFETEHKALQPQPPKSSQNAKTDEALILKIKYLQRLLQSNVSNLEATKADHAALVAELRAQLDNLTQSNNTLGTEYANSLQRYADFLEKHKHLESEYELLQKKHDHLTYVSSESSAQSQAEIVQLKLKLDRMAVVSPTLTSERAIAPVYFNLPPAGRSISPTSRPISPDPTSAASFVSVSGRASNRELMRLLNQLSIKCQQIDSQGIARLAWLAGELGIVSWKLHEEQEISAELRRIVDSASQREQRFVTIIEQLQDQLTAPADKELDQDESELTVNDLRSKLAYAEATQRALSRTVEYYKMAYQHRDSDSSLEELEKSRTVSVNNTPILLDTPSIQSKAQKSTPGSISDHSRDSLVKSHAPLKTNDGLVSSMKSLGEHENQSLDSVTQDQFDVHKMQKELVRLSQLEVLYNALQNRMALITRLESATQTPTVLTESQSTETLNDVQDSNMLAVESESRSLSKHSSELDSTPVADFCNIGAHESEYKLSTNLQLELHELQSKYADLHQNYMQKMSNIENSACKFTQTMGILQPVQVVKSLTMTDTSTSPIEFEPTNDREHSLEVDTPVQNLKLENANGLQNYSSSYIADIENEAVLLRDRIVILEQLLESKKSDSQASESAFSSDKLHEAAHLAFSTPKSVQNNDAQIESQPEFSAHAIGTKLWENEDKIEVGQDRGIADQSHNIEKEKTGNPSALSNMWTGWFTRNTTQDLNSSYTADHNTANSPTPQNYQVSRDDQPGTGFVANETQYYFPIQAENASLNGSPVLSEISENGDQSRDLAALSSTGVATSFQPSSHMDTICMADRLSAALSDKDALTARLAELQAQVDSQATLQAETQSAVHLAEQNLFSTRQENMRLVMKTQEMDTLISQLQHRSLERSSFDVNNVHPVAVAEKEVQTIFNADPNSANLSIANARIRHLEFSLQSYKDNLEQKTKELQSQPKVEDIPDNISVKSKSNGWGNWFGIKPSSLSVPEVVYGNISTEETERMLQDDDDSFETESKLDNASRLSISRSSNVNTIPTQARQKEYHDLENAQIYIKELESKLASFTHQASNVAKQCNGDHDDFNKRHMDQETQLSCLKKEAGDLQETVLKLSNEKTLTLMKMENERQELQSRIAYLEDLQQTFTLQKDKLETTIMGNIGKHDQEKAELEAERDALLKQLDELQEHHDTAKSRSVELETTIMGNIGKHDQEKAELEAERDALLKQLDELQEHHDTAKSRSVELETTIMGNVEKHDQEKAELEAERDALLKQLDELQEHHDTAKSRSVELETTIMGNVEKHDQEKAELEAERDALLKQLDELQEHHDTAKSRSVELETTIMGNVEKHDQEKAELEAERDALLKQLDELQEHHDTAKSRSVELETTIMGNIGKHDQEKAELEAERDALLKQLDELQEHHDTAKSRSVELETTIMGNAEKYGQERTEFEAERDALLKQLDELQEHHDTAKSRSVELETTIMGNVEKHDQEKAELEAERDALLKQLDELQEHHDTAKSRSVELETTIMGNIGKHDQERTEFEAERDALLKQLDELQEHHDTAKSRSVELETTIMGNVEKHDQEKAELEAERDALLKQLDELQEHHDTAKSRSVELETTIMGNVEKHDQEKAELEAERDALLKQLDELQEHHDTAKSRSVELETTIMGNIGKHDQEKAELEAERDALLKQLDELQEHHDTAKSRSVELETTIMGNVEKHDQEKAELEAERDALLKQLDELQEHHTIAKSRSVELETTIMDNIGKHDQEKAELEAERDALLKQLDELQEHHTIAKSRSVELETTIMDNIGKHDQEKAELEAERDALLKQLDELQEHYGTAKRNNAELISTVQDAHDYISKLQSDLSHVSDQLNALQARNFSLDSPQPNFYASESSIISQNNLIRGIEADKANLADHIAQAEIDRHRQYVLADSKSPLSTTTIVTTTTTTHALPPDADTQHSDDNDDDDIVLLKTRAGPTYQPPIVNFSSPNEYVGNAFNDNRNLRSFAPTSQLPATSQLDQPNTAQFEPSGLKHHEYHGIQPSTAHKTVCQPIPNNFTDSSYKQHIYASSDACLQTDMSSQDIEALGDEMCELLLAVKQYKATILEAEQLQNQIQDLEEWNQQLLDSLDAERGMRIESQGKLFSIQNDTALVQQETIATELLDIYRAHLVDVALDRDRYKQRLETMAAHTSLNPTIENNITLTETRRYVTAHDTQTPVTTLNLSSQDSLQREEALCSPVLSVIESSISDTTSVPSISFDSAVSLERNIVRRFSTVSLRLHEPETRGSHEPSMNRQLHSKTSSFRIGQRTIMSSRSYQDMYRPNNESVSSTARLRSLVDRQAIDISKLEFELNRAQSILNSQWDHIQVLSSQLQKSCSSLDRPSTSYDLSPSSSKNAPRIDVNIPSNIDLAPHFIEIISAPAAEKTLTTTTKSAAQPLHSRTTTFSASSLKTPATPESFHLSNANQTTGTYFNPQKPLSMSEYEHERHLNFTEMISQSQMMDFNHELLAARRQIAELQVKNTELSCVIERLESNRSGRKSNLFGWKPSK</sequence>
<organism evidence="3 4">
    <name type="scientific">Batrachochytrium dendrobatidis (strain JEL423)</name>
    <dbReference type="NCBI Taxonomy" id="403673"/>
    <lineage>
        <taxon>Eukaryota</taxon>
        <taxon>Fungi</taxon>
        <taxon>Fungi incertae sedis</taxon>
        <taxon>Chytridiomycota</taxon>
        <taxon>Chytridiomycota incertae sedis</taxon>
        <taxon>Chytridiomycetes</taxon>
        <taxon>Rhizophydiales</taxon>
        <taxon>Rhizophydiales incertae sedis</taxon>
        <taxon>Batrachochytrium</taxon>
    </lineage>
</organism>
<reference evidence="3 4" key="1">
    <citation type="submission" date="2006-10" db="EMBL/GenBank/DDBJ databases">
        <title>The Genome Sequence of Batrachochytrium dendrobatidis JEL423.</title>
        <authorList>
            <consortium name="The Broad Institute Genome Sequencing Platform"/>
            <person name="Birren B."/>
            <person name="Lander E."/>
            <person name="Galagan J."/>
            <person name="Cuomo C."/>
            <person name="Devon K."/>
            <person name="Jaffe D."/>
            <person name="Butler J."/>
            <person name="Alvarez P."/>
            <person name="Gnerre S."/>
            <person name="Grabherr M."/>
            <person name="Kleber M."/>
            <person name="Mauceli E."/>
            <person name="Brockman W."/>
            <person name="Young S."/>
            <person name="LaButti K."/>
            <person name="Sykes S."/>
            <person name="DeCaprio D."/>
            <person name="Crawford M."/>
            <person name="Koehrsen M."/>
            <person name="Engels R."/>
            <person name="Montgomery P."/>
            <person name="Pearson M."/>
            <person name="Howarth C."/>
            <person name="Larson L."/>
            <person name="White J."/>
            <person name="O'Leary S."/>
            <person name="Kodira C."/>
            <person name="Zeng Q."/>
            <person name="Yandava C."/>
            <person name="Alvarado L."/>
            <person name="Longcore J."/>
            <person name="James T."/>
        </authorList>
    </citation>
    <scope>NUCLEOTIDE SEQUENCE [LARGE SCALE GENOMIC DNA]</scope>
    <source>
        <strain evidence="3 4">JEL423</strain>
    </source>
</reference>
<feature type="region of interest" description="Disordered" evidence="2">
    <location>
        <begin position="183"/>
        <end position="219"/>
    </location>
</feature>
<feature type="coiled-coil region" evidence="1">
    <location>
        <begin position="1678"/>
        <end position="2501"/>
    </location>
</feature>
<feature type="coiled-coil region" evidence="1">
    <location>
        <begin position="524"/>
        <end position="551"/>
    </location>
</feature>
<feature type="coiled-coil region" evidence="1">
    <location>
        <begin position="1452"/>
        <end position="1479"/>
    </location>
</feature>
<evidence type="ECO:0000313" key="3">
    <source>
        <dbReference type="EMBL" id="OAJ40865.1"/>
    </source>
</evidence>
<evidence type="ECO:0000313" key="4">
    <source>
        <dbReference type="Proteomes" id="UP000077115"/>
    </source>
</evidence>
<name>A0A177WMF4_BATDL</name>
<feature type="region of interest" description="Disordered" evidence="2">
    <location>
        <begin position="976"/>
        <end position="1013"/>
    </location>
</feature>
<dbReference type="EMBL" id="DS022305">
    <property type="protein sequence ID" value="OAJ40865.1"/>
    <property type="molecule type" value="Genomic_DNA"/>
</dbReference>
<proteinExistence type="predicted"/>
<feature type="coiled-coil region" evidence="1">
    <location>
        <begin position="3122"/>
        <end position="3156"/>
    </location>
</feature>
<feature type="region of interest" description="Disordered" evidence="2">
    <location>
        <begin position="3002"/>
        <end position="3022"/>
    </location>
</feature>
<dbReference type="Gene3D" id="1.10.287.1490">
    <property type="match status" value="3"/>
</dbReference>
<feature type="compositionally biased region" description="Low complexity" evidence="2">
    <location>
        <begin position="3002"/>
        <end position="3016"/>
    </location>
</feature>
<feature type="compositionally biased region" description="Polar residues" evidence="2">
    <location>
        <begin position="2913"/>
        <end position="2923"/>
    </location>
</feature>
<feature type="region of interest" description="Disordered" evidence="2">
    <location>
        <begin position="1634"/>
        <end position="1656"/>
    </location>
</feature>
<dbReference type="PANTHER" id="PTHR23159">
    <property type="entry name" value="CENTROSOMAL PROTEIN 2"/>
    <property type="match status" value="1"/>
</dbReference>
<feature type="coiled-coil region" evidence="1">
    <location>
        <begin position="686"/>
        <end position="748"/>
    </location>
</feature>
<keyword evidence="1" id="KW-0175">Coiled coil</keyword>
<evidence type="ECO:0000256" key="1">
    <source>
        <dbReference type="SAM" id="Coils"/>
    </source>
</evidence>
<dbReference type="VEuPathDB" id="FungiDB:BDEG_24556"/>
<feature type="compositionally biased region" description="Polar residues" evidence="2">
    <location>
        <begin position="193"/>
        <end position="206"/>
    </location>
</feature>
<dbReference type="Proteomes" id="UP000077115">
    <property type="component" value="Unassembled WGS sequence"/>
</dbReference>